<evidence type="ECO:0000259" key="4">
    <source>
        <dbReference type="PROSITE" id="PS51987"/>
    </source>
</evidence>
<dbReference type="PROSITE" id="PS51986">
    <property type="entry name" value="GS_BETA_GRASP"/>
    <property type="match status" value="1"/>
</dbReference>
<dbReference type="Pfam" id="PF00120">
    <property type="entry name" value="Gln-synt_C"/>
    <property type="match status" value="1"/>
</dbReference>
<dbReference type="SMART" id="SM01230">
    <property type="entry name" value="Gln-synt_C"/>
    <property type="match status" value="1"/>
</dbReference>
<dbReference type="InterPro" id="IPR014746">
    <property type="entry name" value="Gln_synth/guanido_kin_cat_dom"/>
</dbReference>
<evidence type="ECO:0000313" key="5">
    <source>
        <dbReference type="EMBL" id="SIN72010.1"/>
    </source>
</evidence>
<dbReference type="PROSITE" id="PS00181">
    <property type="entry name" value="GLNA_ATP"/>
    <property type="match status" value="1"/>
</dbReference>
<dbReference type="InterPro" id="IPR027303">
    <property type="entry name" value="Gln_synth_gly_rich_site"/>
</dbReference>
<dbReference type="PROSITE" id="PS51987">
    <property type="entry name" value="GS_CATALYTIC"/>
    <property type="match status" value="1"/>
</dbReference>
<dbReference type="InterPro" id="IPR022147">
    <property type="entry name" value="GSIII_N"/>
</dbReference>
<dbReference type="Proteomes" id="UP000185093">
    <property type="component" value="Unassembled WGS sequence"/>
</dbReference>
<gene>
    <name evidence="5" type="ORF">SAMN05444368_1486</name>
</gene>
<accession>A0ABY1JEA1</accession>
<protein>
    <submittedName>
        <fullName evidence="5">Glutamine synthetase</fullName>
    </submittedName>
</protein>
<dbReference type="EMBL" id="FSQZ01000001">
    <property type="protein sequence ID" value="SIN72010.1"/>
    <property type="molecule type" value="Genomic_DNA"/>
</dbReference>
<dbReference type="Pfam" id="PF12437">
    <property type="entry name" value="GSIII_N"/>
    <property type="match status" value="1"/>
</dbReference>
<dbReference type="SUPFAM" id="SSF55931">
    <property type="entry name" value="Glutamine synthetase/guanido kinase"/>
    <property type="match status" value="1"/>
</dbReference>
<feature type="domain" description="GS catalytic" evidence="4">
    <location>
        <begin position="170"/>
        <end position="595"/>
    </location>
</feature>
<organism evidence="5 6">
    <name type="scientific">Acetomicrobium flavidum</name>
    <dbReference type="NCBI Taxonomy" id="49896"/>
    <lineage>
        <taxon>Bacteria</taxon>
        <taxon>Thermotogati</taxon>
        <taxon>Synergistota</taxon>
        <taxon>Synergistia</taxon>
        <taxon>Synergistales</taxon>
        <taxon>Acetomicrobiaceae</taxon>
        <taxon>Acetomicrobium</taxon>
    </lineage>
</organism>
<dbReference type="RefSeq" id="WP_074199787.1">
    <property type="nucleotide sequence ID" value="NZ_FSQZ01000001.1"/>
</dbReference>
<evidence type="ECO:0000259" key="3">
    <source>
        <dbReference type="PROSITE" id="PS51986"/>
    </source>
</evidence>
<dbReference type="InterPro" id="IPR008146">
    <property type="entry name" value="Gln_synth_cat_dom"/>
</dbReference>
<dbReference type="PANTHER" id="PTHR42974:SF1">
    <property type="entry name" value="TYPE-3 GLUTAMINE SYNTHETASE"/>
    <property type="match status" value="1"/>
</dbReference>
<dbReference type="InterPro" id="IPR008147">
    <property type="entry name" value="Gln_synt_N"/>
</dbReference>
<dbReference type="InterPro" id="IPR052725">
    <property type="entry name" value="GS_Type-3"/>
</dbReference>
<comment type="similarity">
    <text evidence="1 2">Belongs to the glutamine synthetase family.</text>
</comment>
<dbReference type="Gene3D" id="1.20.120.1560">
    <property type="match status" value="1"/>
</dbReference>
<sequence>MLDRPTSYFGRYVFSEKVMRERLPKNVFEQLTNALNGGPQKLNIRIADVVAAAMKEWATSLGATHYAHWFHPRTELTAEKHMAFLSVDEKGTPLETFTGSELIQGEPDASSLPSGGMRSTFEARGYTAWDPTSPAFIIPTEKGGTLCIPSIFLSWDGTPLDMKMPLLKAITAIEERSLKLMRLFGNRGVRWVKVTVGAEQEFFLIDETLARRRPDIVLCGRTILGCPPPKGQQLEDHYFGAIHPRVLAYMDDVEIEMHKLGIAVKTRHDETAPCQFEFAPQFTEANLATDQNQIMMTLMKRIARHHNLRLLLHEKPFAGINGSGKHTNVSLLDSEGFNLLEPSNNQRRNVQFLAFLGALILGVSKYSSLLRASVASPGNMHRLGGFEAPPAIMSIYLGNTLTDVLDRLEEGFPEEIPTSGMMDLGLNKLPSIKKENSDRNRTAPLAFTGNKFEFRATGASQSIAGPLTMLLAIWAWGIEEITNRIESRLGSSDITDATLDVLRGVAKESANVRFEGNCYDESWHEEAVRRGLPIANTTPEALSYYLIPENRELLSNLGIMTDREITAYYETRLEQYIKTVDVEMAVMEDMIRRGILPSISKQITQEGNAFERAISLYDEDFECWRGQIRSLCETKEQLIKKLKELGQFRKKISETNLDESASLMTHDGLKLMNEIRALSDAAEAWISDDIQPYPPYRDLLVIQ</sequence>
<keyword evidence="6" id="KW-1185">Reference proteome</keyword>
<evidence type="ECO:0000313" key="6">
    <source>
        <dbReference type="Proteomes" id="UP000185093"/>
    </source>
</evidence>
<name>A0ABY1JEA1_9BACT</name>
<dbReference type="InterPro" id="IPR040577">
    <property type="entry name" value="Gln-synt_C"/>
</dbReference>
<feature type="domain" description="GS beta-grasp" evidence="3">
    <location>
        <begin position="64"/>
        <end position="157"/>
    </location>
</feature>
<proteinExistence type="inferred from homology"/>
<comment type="caution">
    <text evidence="5">The sequence shown here is derived from an EMBL/GenBank/DDBJ whole genome shotgun (WGS) entry which is preliminary data.</text>
</comment>
<dbReference type="Pfam" id="PF18318">
    <property type="entry name" value="Gln-synt_C-ter"/>
    <property type="match status" value="1"/>
</dbReference>
<dbReference type="Gene3D" id="3.30.590.10">
    <property type="entry name" value="Glutamine synthetase/guanido kinase, catalytic domain"/>
    <property type="match status" value="1"/>
</dbReference>
<evidence type="ECO:0000256" key="1">
    <source>
        <dbReference type="PROSITE-ProRule" id="PRU01330"/>
    </source>
</evidence>
<evidence type="ECO:0000256" key="2">
    <source>
        <dbReference type="RuleBase" id="RU000384"/>
    </source>
</evidence>
<reference evidence="5 6" key="1">
    <citation type="submission" date="2016-11" db="EMBL/GenBank/DDBJ databases">
        <authorList>
            <person name="Varghese N."/>
            <person name="Submissions S."/>
        </authorList>
    </citation>
    <scope>NUCLEOTIDE SEQUENCE [LARGE SCALE GENOMIC DNA]</scope>
    <source>
        <strain evidence="5 6">DSM 20664</strain>
    </source>
</reference>
<dbReference type="PANTHER" id="PTHR42974">
    <property type="entry name" value="GLUTAMINE SYNTHETASE"/>
    <property type="match status" value="1"/>
</dbReference>